<gene>
    <name evidence="1" type="ORF">SAMN03080617_03674</name>
</gene>
<dbReference type="Proteomes" id="UP000198756">
    <property type="component" value="Unassembled WGS sequence"/>
</dbReference>
<protein>
    <submittedName>
        <fullName evidence="1">Uncharacterized protein</fullName>
    </submittedName>
</protein>
<dbReference type="AlphaFoldDB" id="A0A1G5ZF07"/>
<dbReference type="EMBL" id="FMXE01000034">
    <property type="protein sequence ID" value="SDA93050.1"/>
    <property type="molecule type" value="Genomic_DNA"/>
</dbReference>
<evidence type="ECO:0000313" key="2">
    <source>
        <dbReference type="Proteomes" id="UP000198756"/>
    </source>
</evidence>
<organism evidence="1 2">
    <name type="scientific">Algoriphagus alkaliphilus</name>
    <dbReference type="NCBI Taxonomy" id="279824"/>
    <lineage>
        <taxon>Bacteria</taxon>
        <taxon>Pseudomonadati</taxon>
        <taxon>Bacteroidota</taxon>
        <taxon>Cytophagia</taxon>
        <taxon>Cytophagales</taxon>
        <taxon>Cyclobacteriaceae</taxon>
        <taxon>Algoriphagus</taxon>
    </lineage>
</organism>
<dbReference type="RefSeq" id="WP_262481063.1">
    <property type="nucleotide sequence ID" value="NZ_FMXE01000034.1"/>
</dbReference>
<reference evidence="2" key="1">
    <citation type="submission" date="2016-10" db="EMBL/GenBank/DDBJ databases">
        <authorList>
            <person name="Varghese N."/>
            <person name="Submissions S."/>
        </authorList>
    </citation>
    <scope>NUCLEOTIDE SEQUENCE [LARGE SCALE GENOMIC DNA]</scope>
    <source>
        <strain evidence="2">DSM 22703</strain>
    </source>
</reference>
<dbReference type="STRING" id="279824.SAMN03080617_03674"/>
<keyword evidence="2" id="KW-1185">Reference proteome</keyword>
<evidence type="ECO:0000313" key="1">
    <source>
        <dbReference type="EMBL" id="SDA93050.1"/>
    </source>
</evidence>
<accession>A0A1G5ZF07</accession>
<name>A0A1G5ZF07_9BACT</name>
<sequence length="40" mass="4468">MEISEANKAAISQKMGVMNDLVVSVKRPINQQYENEIFAA</sequence>
<proteinExistence type="predicted"/>